<reference evidence="2 3" key="2">
    <citation type="submission" date="2018-12" db="EMBL/GenBank/DDBJ databases">
        <title>Whole-genome sequences of fifteen clinical Streptococcus suis strains isolated from pigs between 2006 and 2018.</title>
        <authorList>
            <person name="Stevens M.J.A."/>
            <person name="Cernela N."/>
            <person name="Spoerry Serrano N."/>
            <person name="Schmitt S."/>
            <person name="Schrenzel J."/>
            <person name="Stephan R."/>
        </authorList>
    </citation>
    <scope>NUCLEOTIDE SEQUENCE [LARGE SCALE GENOMIC DNA]</scope>
    <source>
        <strain evidence="2 3">PP422</strain>
    </source>
</reference>
<protein>
    <submittedName>
        <fullName evidence="2">Uncharacterized protein</fullName>
    </submittedName>
</protein>
<feature type="transmembrane region" description="Helical" evidence="1">
    <location>
        <begin position="61"/>
        <end position="82"/>
    </location>
</feature>
<keyword evidence="1" id="KW-0472">Membrane</keyword>
<feature type="transmembrane region" description="Helical" evidence="1">
    <location>
        <begin position="30"/>
        <end position="49"/>
    </location>
</feature>
<keyword evidence="1" id="KW-0812">Transmembrane</keyword>
<proteinExistence type="predicted"/>
<sequence length="93" mass="10834">MMKNVLLGLVKTLLVPIVLLLVTKFWWGWPSALVYLLILNAYLMSFYLFEVPKQQLKKKLAFIRSALWCQLIFLAFFLTIGLPNRHGQTSESF</sequence>
<keyword evidence="1" id="KW-1133">Transmembrane helix</keyword>
<name>A0A3R8TAH9_STRSU</name>
<accession>A0A3R8TAH9</accession>
<dbReference type="EMBL" id="RSDO01000004">
    <property type="protein sequence ID" value="RRR54206.1"/>
    <property type="molecule type" value="Genomic_DNA"/>
</dbReference>
<comment type="caution">
    <text evidence="2">The sequence shown here is derived from an EMBL/GenBank/DDBJ whole genome shotgun (WGS) entry which is preliminary data.</text>
</comment>
<gene>
    <name evidence="2" type="ORF">EI998_02700</name>
</gene>
<evidence type="ECO:0000313" key="3">
    <source>
        <dbReference type="Proteomes" id="UP000274117"/>
    </source>
</evidence>
<reference evidence="2 3" key="1">
    <citation type="submission" date="2018-11" db="EMBL/GenBank/DDBJ databases">
        <authorList>
            <person name="Stevens M.J."/>
            <person name="Cernela N."/>
            <person name="Spoerry Serrano N."/>
            <person name="Schmitt S."/>
            <person name="Schrenzel J."/>
            <person name="Stephan R."/>
        </authorList>
    </citation>
    <scope>NUCLEOTIDE SEQUENCE [LARGE SCALE GENOMIC DNA]</scope>
    <source>
        <strain evidence="2 3">PP422</strain>
    </source>
</reference>
<dbReference type="Proteomes" id="UP000274117">
    <property type="component" value="Unassembled WGS sequence"/>
</dbReference>
<evidence type="ECO:0000256" key="1">
    <source>
        <dbReference type="SAM" id="Phobius"/>
    </source>
</evidence>
<evidence type="ECO:0000313" key="2">
    <source>
        <dbReference type="EMBL" id="RRR54206.1"/>
    </source>
</evidence>
<dbReference type="AlphaFoldDB" id="A0A3R8TAH9"/>
<organism evidence="2 3">
    <name type="scientific">Streptococcus suis</name>
    <dbReference type="NCBI Taxonomy" id="1307"/>
    <lineage>
        <taxon>Bacteria</taxon>
        <taxon>Bacillati</taxon>
        <taxon>Bacillota</taxon>
        <taxon>Bacilli</taxon>
        <taxon>Lactobacillales</taxon>
        <taxon>Streptococcaceae</taxon>
        <taxon>Streptococcus</taxon>
    </lineage>
</organism>